<dbReference type="SUPFAM" id="SSF52091">
    <property type="entry name" value="SpoIIaa-like"/>
    <property type="match status" value="1"/>
</dbReference>
<dbReference type="Pfam" id="PF08447">
    <property type="entry name" value="PAS_3"/>
    <property type="match status" value="2"/>
</dbReference>
<dbReference type="SUPFAM" id="SSF55785">
    <property type="entry name" value="PYP-like sensor domain (PAS domain)"/>
    <property type="match status" value="3"/>
</dbReference>
<dbReference type="GO" id="GO:0006355">
    <property type="term" value="P:regulation of DNA-templated transcription"/>
    <property type="evidence" value="ECO:0007669"/>
    <property type="project" value="InterPro"/>
</dbReference>
<evidence type="ECO:0000313" key="5">
    <source>
        <dbReference type="EMBL" id="MDC3987792.1"/>
    </source>
</evidence>
<organism evidence="5 6">
    <name type="scientific">Polyangium jinanense</name>
    <dbReference type="NCBI Taxonomy" id="2829994"/>
    <lineage>
        <taxon>Bacteria</taxon>
        <taxon>Pseudomonadati</taxon>
        <taxon>Myxococcota</taxon>
        <taxon>Polyangia</taxon>
        <taxon>Polyangiales</taxon>
        <taxon>Polyangiaceae</taxon>
        <taxon>Polyangium</taxon>
    </lineage>
</organism>
<name>A0A9X3XC48_9BACT</name>
<feature type="domain" description="PAC" evidence="3">
    <location>
        <begin position="203"/>
        <end position="255"/>
    </location>
</feature>
<feature type="domain" description="PAS" evidence="2">
    <location>
        <begin position="13"/>
        <end position="78"/>
    </location>
</feature>
<keyword evidence="1" id="KW-0597">Phosphoprotein</keyword>
<dbReference type="PROSITE" id="PS50113">
    <property type="entry name" value="PAC"/>
    <property type="match status" value="2"/>
</dbReference>
<dbReference type="Pfam" id="PF01740">
    <property type="entry name" value="STAS"/>
    <property type="match status" value="1"/>
</dbReference>
<comment type="caution">
    <text evidence="5">The sequence shown here is derived from an EMBL/GenBank/DDBJ whole genome shotgun (WGS) entry which is preliminary data.</text>
</comment>
<feature type="domain" description="PAS" evidence="2">
    <location>
        <begin position="127"/>
        <end position="175"/>
    </location>
</feature>
<keyword evidence="6" id="KW-1185">Reference proteome</keyword>
<dbReference type="CDD" id="cd00130">
    <property type="entry name" value="PAS"/>
    <property type="match status" value="3"/>
</dbReference>
<dbReference type="InterPro" id="IPR000014">
    <property type="entry name" value="PAS"/>
</dbReference>
<dbReference type="RefSeq" id="WP_272422957.1">
    <property type="nucleotide sequence ID" value="NZ_JAGTJJ010000058.1"/>
</dbReference>
<dbReference type="PROSITE" id="PS50801">
    <property type="entry name" value="STAS"/>
    <property type="match status" value="1"/>
</dbReference>
<dbReference type="SMART" id="SM00091">
    <property type="entry name" value="PAS"/>
    <property type="match status" value="3"/>
</dbReference>
<dbReference type="Gene3D" id="3.30.750.24">
    <property type="entry name" value="STAS domain"/>
    <property type="match status" value="1"/>
</dbReference>
<dbReference type="NCBIfam" id="TIGR00229">
    <property type="entry name" value="sensory_box"/>
    <property type="match status" value="3"/>
</dbReference>
<evidence type="ECO:0000313" key="6">
    <source>
        <dbReference type="Proteomes" id="UP001151081"/>
    </source>
</evidence>
<dbReference type="InterPro" id="IPR051932">
    <property type="entry name" value="Bact_StressResp_Reg"/>
</dbReference>
<evidence type="ECO:0000256" key="1">
    <source>
        <dbReference type="ARBA" id="ARBA00022553"/>
    </source>
</evidence>
<gene>
    <name evidence="5" type="ORF">KEG57_45430</name>
</gene>
<feature type="domain" description="STAS" evidence="4">
    <location>
        <begin position="408"/>
        <end position="519"/>
    </location>
</feature>
<evidence type="ECO:0000259" key="3">
    <source>
        <dbReference type="PROSITE" id="PS50113"/>
    </source>
</evidence>
<dbReference type="PANTHER" id="PTHR33745">
    <property type="entry name" value="RSBT ANTAGONIST PROTEIN RSBS-RELATED"/>
    <property type="match status" value="1"/>
</dbReference>
<dbReference type="InterPro" id="IPR035965">
    <property type="entry name" value="PAS-like_dom_sf"/>
</dbReference>
<dbReference type="InterPro" id="IPR036513">
    <property type="entry name" value="STAS_dom_sf"/>
</dbReference>
<dbReference type="PROSITE" id="PS50112">
    <property type="entry name" value="PAS"/>
    <property type="match status" value="2"/>
</dbReference>
<protein>
    <submittedName>
        <fullName evidence="5">PAS domain S-box protein</fullName>
    </submittedName>
</protein>
<proteinExistence type="predicted"/>
<dbReference type="InterPro" id="IPR002645">
    <property type="entry name" value="STAS_dom"/>
</dbReference>
<dbReference type="PANTHER" id="PTHR33745:SF3">
    <property type="entry name" value="RSBT CO-ANTAGONIST PROTEIN RSBRC"/>
    <property type="match status" value="1"/>
</dbReference>
<dbReference type="SMART" id="SM00086">
    <property type="entry name" value="PAC"/>
    <property type="match status" value="3"/>
</dbReference>
<reference evidence="5 6" key="1">
    <citation type="submission" date="2021-04" db="EMBL/GenBank/DDBJ databases">
        <title>Genome analysis of Polyangium sp.</title>
        <authorList>
            <person name="Li Y."/>
            <person name="Wang J."/>
        </authorList>
    </citation>
    <scope>NUCLEOTIDE SEQUENCE [LARGE SCALE GENOMIC DNA]</scope>
    <source>
        <strain evidence="5 6">SDU14</strain>
    </source>
</reference>
<feature type="domain" description="PAC" evidence="3">
    <location>
        <begin position="340"/>
        <end position="392"/>
    </location>
</feature>
<dbReference type="AlphaFoldDB" id="A0A9X3XC48"/>
<dbReference type="Gene3D" id="3.30.450.20">
    <property type="entry name" value="PAS domain"/>
    <property type="match status" value="3"/>
</dbReference>
<dbReference type="CDD" id="cd07041">
    <property type="entry name" value="STAS_RsbR_RsbS_like"/>
    <property type="match status" value="1"/>
</dbReference>
<evidence type="ECO:0000259" key="2">
    <source>
        <dbReference type="PROSITE" id="PS50112"/>
    </source>
</evidence>
<dbReference type="InterPro" id="IPR000700">
    <property type="entry name" value="PAS-assoc_C"/>
</dbReference>
<sequence length="526" mass="58790">METQAQGPRIDPREFFEKAPALFCVLDSDNRMYQPNGAWERVTGFSLEALEGMRLEDRLHPEDRDPTRRTSRISVEAQGAIVQETRFRCADDTYKWLEWTMRVVFERGLVFCCARSIEQPRRATITAARRLEAYLRRAPIAMIETEVGRGVVEWSTGAERIFGYTRSEALGRRLVDLIVAEPHHETVLDAAFAIRDGRIPSGRFGATENITKDGRTVVCEWHNAPLADEEGRVRGVLSIALDRTEIERERARAEESLARFELLMRGSKNGLWDYVPRDPTNPTDPEQPIFVSEGLTRLLGITAEEAPKSLRAWEGFVHPEDRERAARLFAEHIASRKAETYYEGRLLRGDGTYLWVASTFQSLWSESGELQRLASAIVDITERKDTEADLRDKLAVIERQAASIRELSTPILEVQEGVLCLPVVGVVDSGRAAEMMDAALGSVVDLQARFLIIDLTGVPVLDTSTADRLLAIARAASLVGAKTVITGLRPAVAQTVVTLGVAMGEVKTLRNLKDGLRYCLREAASR</sequence>
<dbReference type="InterPro" id="IPR001610">
    <property type="entry name" value="PAC"/>
</dbReference>
<dbReference type="InterPro" id="IPR013655">
    <property type="entry name" value="PAS_fold_3"/>
</dbReference>
<dbReference type="Proteomes" id="UP001151081">
    <property type="component" value="Unassembled WGS sequence"/>
</dbReference>
<evidence type="ECO:0000259" key="4">
    <source>
        <dbReference type="PROSITE" id="PS50801"/>
    </source>
</evidence>
<accession>A0A9X3XC48</accession>
<dbReference type="Pfam" id="PF00989">
    <property type="entry name" value="PAS"/>
    <property type="match status" value="1"/>
</dbReference>
<dbReference type="EMBL" id="JAGTJJ010000058">
    <property type="protein sequence ID" value="MDC3987792.1"/>
    <property type="molecule type" value="Genomic_DNA"/>
</dbReference>
<dbReference type="InterPro" id="IPR013767">
    <property type="entry name" value="PAS_fold"/>
</dbReference>